<evidence type="ECO:0000259" key="2">
    <source>
        <dbReference type="Pfam" id="PF07510"/>
    </source>
</evidence>
<protein>
    <submittedName>
        <fullName evidence="3">DUF262 domain-containing protein</fullName>
    </submittedName>
</protein>
<dbReference type="Pfam" id="PF03235">
    <property type="entry name" value="GmrSD_N"/>
    <property type="match status" value="1"/>
</dbReference>
<reference evidence="4" key="1">
    <citation type="submission" date="2018-11" db="EMBL/GenBank/DDBJ databases">
        <title>Proposal to divide the Flavobacteriaceae and reorganize its genera based on Amino Acid Identity values calculated from whole genome sequences.</title>
        <authorList>
            <person name="Nicholson A.C."/>
            <person name="Gulvik C.A."/>
            <person name="Whitney A.M."/>
            <person name="Humrighouse B.W."/>
            <person name="Bell M."/>
            <person name="Holmes B."/>
            <person name="Steigerwalt A.G."/>
            <person name="Villarma A."/>
            <person name="Sheth M."/>
            <person name="Batra D."/>
            <person name="Pryor J."/>
            <person name="Bernardet J.-F."/>
            <person name="Hugo C."/>
            <person name="Kampfer P."/>
            <person name="Newman J.D."/>
            <person name="McQuiston J.R."/>
        </authorList>
    </citation>
    <scope>NUCLEOTIDE SEQUENCE [LARGE SCALE GENOMIC DNA]</scope>
    <source>
        <strain evidence="4">G0081</strain>
    </source>
</reference>
<gene>
    <name evidence="3" type="ORF">EIB73_03360</name>
</gene>
<name>A0A3G8XHR8_9FLAO</name>
<evidence type="ECO:0000313" key="4">
    <source>
        <dbReference type="Proteomes" id="UP000270185"/>
    </source>
</evidence>
<evidence type="ECO:0000259" key="1">
    <source>
        <dbReference type="Pfam" id="PF03235"/>
    </source>
</evidence>
<dbReference type="EMBL" id="CP034159">
    <property type="protein sequence ID" value="AZI32278.1"/>
    <property type="molecule type" value="Genomic_DNA"/>
</dbReference>
<dbReference type="InterPro" id="IPR011089">
    <property type="entry name" value="GmrSD_C"/>
</dbReference>
<feature type="domain" description="GmrSD restriction endonucleases C-terminal" evidence="2">
    <location>
        <begin position="436"/>
        <end position="552"/>
    </location>
</feature>
<organism evidence="3 4">
    <name type="scientific">Kaistella carnis</name>
    <dbReference type="NCBI Taxonomy" id="1241979"/>
    <lineage>
        <taxon>Bacteria</taxon>
        <taxon>Pseudomonadati</taxon>
        <taxon>Bacteroidota</taxon>
        <taxon>Flavobacteriia</taxon>
        <taxon>Flavobacteriales</taxon>
        <taxon>Weeksellaceae</taxon>
        <taxon>Chryseobacterium group</taxon>
        <taxon>Kaistella</taxon>
    </lineage>
</organism>
<dbReference type="KEGG" id="ccas:EIB73_03360"/>
<proteinExistence type="predicted"/>
<accession>A0A3G8XHR8</accession>
<dbReference type="AlphaFoldDB" id="A0A3G8XHR8"/>
<feature type="domain" description="GmrSD restriction endonucleases N-terminal" evidence="1">
    <location>
        <begin position="10"/>
        <end position="227"/>
    </location>
</feature>
<dbReference type="InterPro" id="IPR004919">
    <property type="entry name" value="GmrSD_N"/>
</dbReference>
<dbReference type="RefSeq" id="WP_125022631.1">
    <property type="nucleotide sequence ID" value="NZ_CP034159.1"/>
</dbReference>
<keyword evidence="4" id="KW-1185">Reference proteome</keyword>
<dbReference type="PANTHER" id="PTHR35149">
    <property type="entry name" value="SLL5132 PROTEIN"/>
    <property type="match status" value="1"/>
</dbReference>
<dbReference type="Pfam" id="PF07510">
    <property type="entry name" value="GmrSD_C"/>
    <property type="match status" value="1"/>
</dbReference>
<evidence type="ECO:0000313" key="3">
    <source>
        <dbReference type="EMBL" id="AZI32278.1"/>
    </source>
</evidence>
<dbReference type="PANTHER" id="PTHR35149:SF2">
    <property type="entry name" value="DUF262 DOMAIN-CONTAINING PROTEIN"/>
    <property type="match status" value="1"/>
</dbReference>
<sequence length="559" mass="65637">MKVSQEPLKITDILKDKTFTVPLYQREYSWNLEQVADLFYDISDSDDDGHFLGSLLLYQSDNSKKMEIVDGQQRMTTLFLLLYSILKALNGSDKNKAIERINSLLFVIDPNDLSNDISSSEPRLETGKRDKYLFKAIIRNDDFSAHKDGRRRSHKNLTNSLEFFDQRIVEIIKDQGLNGLTKFTEKVIKSEFIVMTAEKQSDKLLLFKTINARGLELTQGDLIKNELCHNIEPFELDEAIDNWDEIRSRIEKNNGNLDVFLFHYLNSIDECQNLRQQLDKKRGLEKWEKKNYPPAPEKYVFELYGALISKVGPSKFIEDLLLASNYYTAFINPSNDKVYLNSLKAMGVNKCFPLLLASVRKLNNENFDKVCKAIDSLTFRHSILRKDPKELERFYYQVSESLVDDLDVENAINTIKEHLNFKEEEKFKSEFVLSSMKGSVSKMVLDRITRKHSESVDWTNKDVHIEHIMPQKPAGEWKILFDSDEFEYKDYLNRLGNLTILQDKKNIKARNKDFNNKKEYYKESRLTITKTLIDYEKWGYSEILERQEYLYEESKDLWN</sequence>
<dbReference type="Proteomes" id="UP000270185">
    <property type="component" value="Chromosome"/>
</dbReference>
<dbReference type="OrthoDB" id="9798761at2"/>